<comment type="caution">
    <text evidence="2">The sequence shown here is derived from an EMBL/GenBank/DDBJ whole genome shotgun (WGS) entry which is preliminary data.</text>
</comment>
<feature type="transmembrane region" description="Helical" evidence="1">
    <location>
        <begin position="147"/>
        <end position="175"/>
    </location>
</feature>
<dbReference type="Pfam" id="PF22564">
    <property type="entry name" value="HAAS"/>
    <property type="match status" value="1"/>
</dbReference>
<accession>A0A6N8UEA8</accession>
<feature type="transmembrane region" description="Helical" evidence="1">
    <location>
        <begin position="255"/>
        <end position="283"/>
    </location>
</feature>
<keyword evidence="3" id="KW-1185">Reference proteome</keyword>
<keyword evidence="1" id="KW-0472">Membrane</keyword>
<evidence type="ECO:0000313" key="3">
    <source>
        <dbReference type="Proteomes" id="UP000434036"/>
    </source>
</evidence>
<dbReference type="RefSeq" id="WP_160625128.1">
    <property type="nucleotide sequence ID" value="NZ_WUUQ01000002.1"/>
</dbReference>
<sequence length="322" mass="36528">MTKQQFIDELNRRLQIISEKERKDIIDEYCNHIDMRMAEGKSEEEAIEDFGDIDELISDILDAYKINTKSMQDETFEGKMNRFLDDLFEGLKKIVSHFTSLDMDGVVHLLFELFITLIILAVLRWPFELIADLGDSLLDSVFGFGIGSFFGGLWHAVVMIIFIVLCIVVIINIFAKRVSHYRHREHDGKTVIDDLKESFSFEQAKENIHNMSNEKEAEAGAAHEKMYHERQPYDDKDDRTTYRYRDSSANSAVSILIKIFAVLCMIPLIGIMVGLSILLAIMVVCSVQGFTMVGAYLIVIGLMIGDGAVIDLISSFAFKGGK</sequence>
<keyword evidence="1" id="KW-1133">Transmembrane helix</keyword>
<organism evidence="2 3">
    <name type="scientific">Copranaerobaculum intestinale</name>
    <dbReference type="NCBI Taxonomy" id="2692629"/>
    <lineage>
        <taxon>Bacteria</taxon>
        <taxon>Bacillati</taxon>
        <taxon>Bacillota</taxon>
        <taxon>Erysipelotrichia</taxon>
        <taxon>Erysipelotrichales</taxon>
        <taxon>Erysipelotrichaceae</taxon>
        <taxon>Copranaerobaculum</taxon>
    </lineage>
</organism>
<proteinExistence type="predicted"/>
<name>A0A6N8UEA8_9FIRM</name>
<dbReference type="Proteomes" id="UP000434036">
    <property type="component" value="Unassembled WGS sequence"/>
</dbReference>
<dbReference type="AlphaFoldDB" id="A0A6N8UEA8"/>
<evidence type="ECO:0000313" key="2">
    <source>
        <dbReference type="EMBL" id="MXQ73717.1"/>
    </source>
</evidence>
<feature type="transmembrane region" description="Helical" evidence="1">
    <location>
        <begin position="106"/>
        <end position="127"/>
    </location>
</feature>
<reference evidence="2 3" key="1">
    <citation type="submission" date="2019-12" db="EMBL/GenBank/DDBJ databases">
        <authorList>
            <person name="Yang R."/>
        </authorList>
    </citation>
    <scope>NUCLEOTIDE SEQUENCE [LARGE SCALE GENOMIC DNA]</scope>
    <source>
        <strain evidence="2 3">DONG20-135</strain>
    </source>
</reference>
<gene>
    <name evidence="2" type="ORF">GSF08_07175</name>
</gene>
<dbReference type="EMBL" id="WUUQ01000002">
    <property type="protein sequence ID" value="MXQ73717.1"/>
    <property type="molecule type" value="Genomic_DNA"/>
</dbReference>
<evidence type="ECO:0000256" key="1">
    <source>
        <dbReference type="SAM" id="Phobius"/>
    </source>
</evidence>
<feature type="transmembrane region" description="Helical" evidence="1">
    <location>
        <begin position="295"/>
        <end position="318"/>
    </location>
</feature>
<reference evidence="2 3" key="2">
    <citation type="submission" date="2020-01" db="EMBL/GenBank/DDBJ databases">
        <title>Clostridiaceae sp. nov. isolated from the gut of human by culturomics.</title>
        <authorList>
            <person name="Chang Y."/>
        </authorList>
    </citation>
    <scope>NUCLEOTIDE SEQUENCE [LARGE SCALE GENOMIC DNA]</scope>
    <source>
        <strain evidence="2 3">DONG20-135</strain>
    </source>
</reference>
<keyword evidence="1" id="KW-0812">Transmembrane</keyword>
<protein>
    <submittedName>
        <fullName evidence="2">DUF1700 domain-containing protein</fullName>
    </submittedName>
</protein>